<evidence type="ECO:0000313" key="1">
    <source>
        <dbReference type="EMBL" id="KAK8785866.1"/>
    </source>
</evidence>
<dbReference type="Pfam" id="PF14709">
    <property type="entry name" value="DND1_DSRM"/>
    <property type="match status" value="1"/>
</dbReference>
<sequence>MDLDALGYTKHVRACLAGTTLEGAVLEVAWSKPVTSGKHFTRLLAAKKKVPEKSRLCGAPVVMPGPVAGLGCGYYPLASPYIPPAVGSGRPVTADYYQSHYYYNDNKPGSGHSRSPDGGANPYHFSSTRMSPRCARALQLLSELCHKQGWGEPEFRLFTSVNGSFQPSASGGDTRTLMYFYKVTVPNITPPLYNTITPHKLCHSVEEAKECAAVYALDHLLMKLEMLSSECPSLTSPVFVATSPSAFGHGYVPYTAVHPGAGFYLNTSARPVYFIPGYCNAAS</sequence>
<comment type="caution">
    <text evidence="1">The sequence shown here is derived from an EMBL/GenBank/DDBJ whole genome shotgun (WGS) entry which is preliminary data.</text>
</comment>
<proteinExistence type="predicted"/>
<dbReference type="EMBL" id="JARKHS020003262">
    <property type="protein sequence ID" value="KAK8785866.1"/>
    <property type="molecule type" value="Genomic_DNA"/>
</dbReference>
<dbReference type="AlphaFoldDB" id="A0AAQ4FFX8"/>
<protein>
    <submittedName>
        <fullName evidence="1">Uncharacterized protein</fullName>
    </submittedName>
</protein>
<dbReference type="Proteomes" id="UP001321473">
    <property type="component" value="Unassembled WGS sequence"/>
</dbReference>
<name>A0AAQ4FFX8_AMBAM</name>
<accession>A0AAQ4FFX8</accession>
<reference evidence="1 2" key="1">
    <citation type="journal article" date="2023" name="Arcadia Sci">
        <title>De novo assembly of a long-read Amblyomma americanum tick genome.</title>
        <authorList>
            <person name="Chou S."/>
            <person name="Poskanzer K.E."/>
            <person name="Rollins M."/>
            <person name="Thuy-Boun P.S."/>
        </authorList>
    </citation>
    <scope>NUCLEOTIDE SEQUENCE [LARGE SCALE GENOMIC DNA]</scope>
    <source>
        <strain evidence="1">F_SG_1</strain>
        <tissue evidence="1">Salivary glands</tissue>
    </source>
</reference>
<organism evidence="1 2">
    <name type="scientific">Amblyomma americanum</name>
    <name type="common">Lone star tick</name>
    <dbReference type="NCBI Taxonomy" id="6943"/>
    <lineage>
        <taxon>Eukaryota</taxon>
        <taxon>Metazoa</taxon>
        <taxon>Ecdysozoa</taxon>
        <taxon>Arthropoda</taxon>
        <taxon>Chelicerata</taxon>
        <taxon>Arachnida</taxon>
        <taxon>Acari</taxon>
        <taxon>Parasitiformes</taxon>
        <taxon>Ixodida</taxon>
        <taxon>Ixodoidea</taxon>
        <taxon>Ixodidae</taxon>
        <taxon>Amblyomminae</taxon>
        <taxon>Amblyomma</taxon>
    </lineage>
</organism>
<keyword evidence="2" id="KW-1185">Reference proteome</keyword>
<gene>
    <name evidence="1" type="ORF">V5799_007769</name>
</gene>
<dbReference type="Gene3D" id="3.30.160.20">
    <property type="match status" value="1"/>
</dbReference>
<evidence type="ECO:0000313" key="2">
    <source>
        <dbReference type="Proteomes" id="UP001321473"/>
    </source>
</evidence>
<dbReference type="SUPFAM" id="SSF54768">
    <property type="entry name" value="dsRNA-binding domain-like"/>
    <property type="match status" value="1"/>
</dbReference>